<comment type="caution">
    <text evidence="1">The sequence shown here is derived from an EMBL/GenBank/DDBJ whole genome shotgun (WGS) entry which is preliminary data.</text>
</comment>
<dbReference type="EMBL" id="BNBC01000030">
    <property type="protein sequence ID" value="GHE92399.1"/>
    <property type="molecule type" value="Genomic_DNA"/>
</dbReference>
<sequence>MRTKHMAERSEIMQTITASTDRAWEHAPADDFLLAPPDPADRIACRIDPRDLRRLNLYAALTTAGIAPWPGDREAIETLSALPDSVHEALHHWLSSGR</sequence>
<organism evidence="1 2">
    <name type="scientific">Streptomyces spiralis</name>
    <dbReference type="NCBI Taxonomy" id="66376"/>
    <lineage>
        <taxon>Bacteria</taxon>
        <taxon>Bacillati</taxon>
        <taxon>Actinomycetota</taxon>
        <taxon>Actinomycetes</taxon>
        <taxon>Kitasatosporales</taxon>
        <taxon>Streptomycetaceae</taxon>
        <taxon>Streptomyces</taxon>
    </lineage>
</organism>
<dbReference type="Proteomes" id="UP000641386">
    <property type="component" value="Unassembled WGS sequence"/>
</dbReference>
<accession>A0A919A7I0</accession>
<name>A0A919A7I0_9ACTN</name>
<keyword evidence="2" id="KW-1185">Reference proteome</keyword>
<protein>
    <submittedName>
        <fullName evidence="1">Uncharacterized protein</fullName>
    </submittedName>
</protein>
<evidence type="ECO:0000313" key="2">
    <source>
        <dbReference type="Proteomes" id="UP000641386"/>
    </source>
</evidence>
<reference evidence="1" key="1">
    <citation type="journal article" date="2014" name="Int. J. Syst. Evol. Microbiol.">
        <title>Complete genome sequence of Corynebacterium casei LMG S-19264T (=DSM 44701T), isolated from a smear-ripened cheese.</title>
        <authorList>
            <consortium name="US DOE Joint Genome Institute (JGI-PGF)"/>
            <person name="Walter F."/>
            <person name="Albersmeier A."/>
            <person name="Kalinowski J."/>
            <person name="Ruckert C."/>
        </authorList>
    </citation>
    <scope>NUCLEOTIDE SEQUENCE</scope>
    <source>
        <strain evidence="1">JCM 3302</strain>
    </source>
</reference>
<evidence type="ECO:0000313" key="1">
    <source>
        <dbReference type="EMBL" id="GHE92399.1"/>
    </source>
</evidence>
<gene>
    <name evidence="1" type="ORF">GCM10014715_56030</name>
</gene>
<dbReference type="AlphaFoldDB" id="A0A919A7I0"/>
<proteinExistence type="predicted"/>
<reference evidence="1" key="2">
    <citation type="submission" date="2020-09" db="EMBL/GenBank/DDBJ databases">
        <authorList>
            <person name="Sun Q."/>
            <person name="Ohkuma M."/>
        </authorList>
    </citation>
    <scope>NUCLEOTIDE SEQUENCE</scope>
    <source>
        <strain evidence="1">JCM 3302</strain>
    </source>
</reference>